<dbReference type="AlphaFoldDB" id="A0A1M5W010"/>
<organism evidence="1 2">
    <name type="scientific">Chryseolinea serpens</name>
    <dbReference type="NCBI Taxonomy" id="947013"/>
    <lineage>
        <taxon>Bacteria</taxon>
        <taxon>Pseudomonadati</taxon>
        <taxon>Bacteroidota</taxon>
        <taxon>Cytophagia</taxon>
        <taxon>Cytophagales</taxon>
        <taxon>Fulvivirgaceae</taxon>
        <taxon>Chryseolinea</taxon>
    </lineage>
</organism>
<accession>A0A1M5W010</accession>
<name>A0A1M5W010_9BACT</name>
<reference evidence="1 2" key="1">
    <citation type="submission" date="2016-11" db="EMBL/GenBank/DDBJ databases">
        <authorList>
            <person name="Jaros S."/>
            <person name="Januszkiewicz K."/>
            <person name="Wedrychowicz H."/>
        </authorList>
    </citation>
    <scope>NUCLEOTIDE SEQUENCE [LARGE SCALE GENOMIC DNA]</scope>
    <source>
        <strain evidence="1 2">DSM 24574</strain>
    </source>
</reference>
<gene>
    <name evidence="1" type="ORF">SAMN04488109_5551</name>
</gene>
<evidence type="ECO:0000313" key="1">
    <source>
        <dbReference type="EMBL" id="SHH80770.1"/>
    </source>
</evidence>
<evidence type="ECO:0008006" key="3">
    <source>
        <dbReference type="Google" id="ProtNLM"/>
    </source>
</evidence>
<dbReference type="STRING" id="947013.SAMN04488109_5551"/>
<evidence type="ECO:0000313" key="2">
    <source>
        <dbReference type="Proteomes" id="UP000184212"/>
    </source>
</evidence>
<protein>
    <recommendedName>
        <fullName evidence="3">Cytochrome c domain-containing protein</fullName>
    </recommendedName>
</protein>
<sequence>MLACTCALLAASVVSCVDHSAPESEYSCESAETVSFTSQINPIINSNCAIVGDGGCHNGGNGPSLDWRVFENFQSHALHVKDRITRPANAAGHMPKIGAITDDQIRLIVCWVEQGAQHN</sequence>
<dbReference type="EMBL" id="FQWQ01000004">
    <property type="protein sequence ID" value="SHH80770.1"/>
    <property type="molecule type" value="Genomic_DNA"/>
</dbReference>
<dbReference type="Proteomes" id="UP000184212">
    <property type="component" value="Unassembled WGS sequence"/>
</dbReference>
<proteinExistence type="predicted"/>
<keyword evidence="2" id="KW-1185">Reference proteome</keyword>